<proteinExistence type="predicted"/>
<accession>A0A1S3WU88</accession>
<keyword evidence="5" id="KW-0732">Signal</keyword>
<evidence type="ECO:0000256" key="1">
    <source>
        <dbReference type="ARBA" id="ARBA00004167"/>
    </source>
</evidence>
<evidence type="ECO:0000256" key="4">
    <source>
        <dbReference type="ARBA" id="ARBA00023136"/>
    </source>
</evidence>
<feature type="signal peptide" evidence="5">
    <location>
        <begin position="1"/>
        <end position="16"/>
    </location>
</feature>
<dbReference type="InterPro" id="IPR007110">
    <property type="entry name" value="Ig-like_dom"/>
</dbReference>
<evidence type="ECO:0000313" key="8">
    <source>
        <dbReference type="RefSeq" id="XP_016049724.2"/>
    </source>
</evidence>
<dbReference type="AlphaFoldDB" id="A0A1S3WU88"/>
<dbReference type="InterPro" id="IPR013106">
    <property type="entry name" value="Ig_V-set"/>
</dbReference>
<keyword evidence="3" id="KW-1133">Transmembrane helix</keyword>
<dbReference type="PROSITE" id="PS50835">
    <property type="entry name" value="IG_LIKE"/>
    <property type="match status" value="1"/>
</dbReference>
<dbReference type="GO" id="GO:0007155">
    <property type="term" value="P:cell adhesion"/>
    <property type="evidence" value="ECO:0007669"/>
    <property type="project" value="TreeGrafter"/>
</dbReference>
<dbReference type="InterPro" id="IPR013783">
    <property type="entry name" value="Ig-like_fold"/>
</dbReference>
<evidence type="ECO:0000259" key="6">
    <source>
        <dbReference type="PROSITE" id="PS50835"/>
    </source>
</evidence>
<keyword evidence="4" id="KW-0472">Membrane</keyword>
<reference evidence="8" key="2">
    <citation type="submission" date="2025-08" db="UniProtKB">
        <authorList>
            <consortium name="RefSeq"/>
        </authorList>
    </citation>
    <scope>IDENTIFICATION</scope>
</reference>
<dbReference type="InterPro" id="IPR051036">
    <property type="entry name" value="SIGLEC"/>
</dbReference>
<keyword evidence="7" id="KW-1185">Reference proteome</keyword>
<sequence length="211" mass="23858">MLLLLLLPLMCTGSLAQDSYWLKVQESVMVQEGLCVYVPCRFAHPWILYDYRTLPHGYRFREGANIDTDTPVATNNPKHEVLKETHGHFLLLGDPKDYNCSLFIRDARKEDQGKYFYRVERGGLKYSYTRTLLNLHVTALTHTPHILVPEMLQSGCSRNLTCSVPWACERGTPPSFSWIGDAVTSQVSSSLLSSVLTLKPQPQDHGSNLTC</sequence>
<dbReference type="GO" id="GO:0005886">
    <property type="term" value="C:plasma membrane"/>
    <property type="evidence" value="ECO:0007669"/>
    <property type="project" value="TreeGrafter"/>
</dbReference>
<dbReference type="PANTHER" id="PTHR12035">
    <property type="entry name" value="SIALIC ACID BINDING IMMUNOGLOBULIN-LIKE LECTIN"/>
    <property type="match status" value="1"/>
</dbReference>
<evidence type="ECO:0000256" key="2">
    <source>
        <dbReference type="ARBA" id="ARBA00022692"/>
    </source>
</evidence>
<evidence type="ECO:0000256" key="5">
    <source>
        <dbReference type="SAM" id="SignalP"/>
    </source>
</evidence>
<dbReference type="RefSeq" id="XP_016049724.2">
    <property type="nucleotide sequence ID" value="XM_016194238.2"/>
</dbReference>
<feature type="chain" id="PRO_5047161670" evidence="5">
    <location>
        <begin position="17"/>
        <end position="211"/>
    </location>
</feature>
<dbReference type="GeneID" id="107523387"/>
<gene>
    <name evidence="8" type="primary">LOC107523387</name>
</gene>
<dbReference type="Pfam" id="PF07686">
    <property type="entry name" value="V-set"/>
    <property type="match status" value="1"/>
</dbReference>
<organism evidence="7 8">
    <name type="scientific">Erinaceus europaeus</name>
    <name type="common">Western European hedgehog</name>
    <dbReference type="NCBI Taxonomy" id="9365"/>
    <lineage>
        <taxon>Eukaryota</taxon>
        <taxon>Metazoa</taxon>
        <taxon>Chordata</taxon>
        <taxon>Craniata</taxon>
        <taxon>Vertebrata</taxon>
        <taxon>Euteleostomi</taxon>
        <taxon>Mammalia</taxon>
        <taxon>Eutheria</taxon>
        <taxon>Laurasiatheria</taxon>
        <taxon>Eulipotyphla</taxon>
        <taxon>Erinaceidae</taxon>
        <taxon>Erinaceinae</taxon>
        <taxon>Erinaceus</taxon>
    </lineage>
</organism>
<dbReference type="InterPro" id="IPR036179">
    <property type="entry name" value="Ig-like_dom_sf"/>
</dbReference>
<evidence type="ECO:0000256" key="3">
    <source>
        <dbReference type="ARBA" id="ARBA00022989"/>
    </source>
</evidence>
<dbReference type="PANTHER" id="PTHR12035:SF125">
    <property type="entry name" value="SIALIC ACID-BINDING IG-LIKE LECTIN 5"/>
    <property type="match status" value="1"/>
</dbReference>
<keyword evidence="2" id="KW-0812">Transmembrane</keyword>
<protein>
    <submittedName>
        <fullName evidence="8">Myeloid cell surface antigen CD33-like</fullName>
    </submittedName>
</protein>
<comment type="subcellular location">
    <subcellularLocation>
        <location evidence="1">Membrane</location>
        <topology evidence="1">Single-pass membrane protein</topology>
    </subcellularLocation>
</comment>
<dbReference type="SUPFAM" id="SSF48726">
    <property type="entry name" value="Immunoglobulin"/>
    <property type="match status" value="2"/>
</dbReference>
<dbReference type="OrthoDB" id="10012075at2759"/>
<dbReference type="eggNOG" id="ENOG502S41V">
    <property type="taxonomic scope" value="Eukaryota"/>
</dbReference>
<feature type="domain" description="Ig-like" evidence="6">
    <location>
        <begin position="144"/>
        <end position="211"/>
    </location>
</feature>
<name>A0A1S3WU88_ERIEU</name>
<dbReference type="InParanoid" id="A0A1S3WU88"/>
<reference evidence="7" key="1">
    <citation type="submission" date="2025-05" db="UniProtKB">
        <authorList>
            <consortium name="RefSeq"/>
        </authorList>
    </citation>
    <scope>NUCLEOTIDE SEQUENCE [LARGE SCALE GENOMIC DNA]</scope>
</reference>
<dbReference type="GO" id="GO:0033691">
    <property type="term" value="F:sialic acid binding"/>
    <property type="evidence" value="ECO:0007669"/>
    <property type="project" value="TreeGrafter"/>
</dbReference>
<dbReference type="Proteomes" id="UP001652624">
    <property type="component" value="Chromosome 2"/>
</dbReference>
<dbReference type="Gene3D" id="2.60.40.10">
    <property type="entry name" value="Immunoglobulins"/>
    <property type="match status" value="2"/>
</dbReference>
<evidence type="ECO:0000313" key="7">
    <source>
        <dbReference type="Proteomes" id="UP001652624"/>
    </source>
</evidence>